<dbReference type="Proteomes" id="UP000030143">
    <property type="component" value="Unassembled WGS sequence"/>
</dbReference>
<protein>
    <submittedName>
        <fullName evidence="4">Gelsolin</fullName>
    </submittedName>
</protein>
<evidence type="ECO:0000313" key="5">
    <source>
        <dbReference type="Proteomes" id="UP000030143"/>
    </source>
</evidence>
<gene>
    <name evidence="4" type="ORF">PEX2_041240</name>
</gene>
<dbReference type="GO" id="GO:0015629">
    <property type="term" value="C:actin cytoskeleton"/>
    <property type="evidence" value="ECO:0007669"/>
    <property type="project" value="TreeGrafter"/>
</dbReference>
<keyword evidence="5" id="KW-1185">Reference proteome</keyword>
<evidence type="ECO:0000259" key="3">
    <source>
        <dbReference type="Pfam" id="PF00626"/>
    </source>
</evidence>
<organism evidence="4 5">
    <name type="scientific">Penicillium expansum</name>
    <name type="common">Blue mold rot fungus</name>
    <dbReference type="NCBI Taxonomy" id="27334"/>
    <lineage>
        <taxon>Eukaryota</taxon>
        <taxon>Fungi</taxon>
        <taxon>Dikarya</taxon>
        <taxon>Ascomycota</taxon>
        <taxon>Pezizomycotina</taxon>
        <taxon>Eurotiomycetes</taxon>
        <taxon>Eurotiomycetidae</taxon>
        <taxon>Eurotiales</taxon>
        <taxon>Aspergillaceae</taxon>
        <taxon>Penicillium</taxon>
    </lineage>
</organism>
<dbReference type="InterPro" id="IPR007122">
    <property type="entry name" value="Villin/Gelsolin"/>
</dbReference>
<dbReference type="InterPro" id="IPR007123">
    <property type="entry name" value="Gelsolin-like_dom"/>
</dbReference>
<feature type="domain" description="Gelsolin-like" evidence="3">
    <location>
        <begin position="313"/>
        <end position="387"/>
    </location>
</feature>
<reference evidence="4 5" key="1">
    <citation type="journal article" date="2015" name="Mol. Plant Microbe Interact.">
        <title>Genome, transcriptome, and functional analyses of Penicillium expansum provide new insights into secondary metabolism and pathogenicity.</title>
        <authorList>
            <person name="Ballester A.R."/>
            <person name="Marcet-Houben M."/>
            <person name="Levin E."/>
            <person name="Sela N."/>
            <person name="Selma-Lazaro C."/>
            <person name="Carmona L."/>
            <person name="Wisniewski M."/>
            <person name="Droby S."/>
            <person name="Gonzalez-Candelas L."/>
            <person name="Gabaldon T."/>
        </authorList>
    </citation>
    <scope>NUCLEOTIDE SEQUENCE [LARGE SCALE GENOMIC DNA]</scope>
    <source>
        <strain evidence="4 5">MD-8</strain>
    </source>
</reference>
<dbReference type="VEuPathDB" id="FungiDB:PEXP_018590"/>
<name>A0A0A2JRF4_PENEN</name>
<dbReference type="GO" id="GO:0051015">
    <property type="term" value="F:actin filament binding"/>
    <property type="evidence" value="ECO:0007669"/>
    <property type="project" value="InterPro"/>
</dbReference>
<dbReference type="RefSeq" id="XP_016599570.1">
    <property type="nucleotide sequence ID" value="XM_016741399.1"/>
</dbReference>
<dbReference type="EMBL" id="JQFZ01000133">
    <property type="protein sequence ID" value="KGO57994.1"/>
    <property type="molecule type" value="Genomic_DNA"/>
</dbReference>
<dbReference type="PANTHER" id="PTHR11977:SF130">
    <property type="entry name" value="SEVERIN"/>
    <property type="match status" value="1"/>
</dbReference>
<dbReference type="Pfam" id="PF00626">
    <property type="entry name" value="Gelsolin"/>
    <property type="match status" value="3"/>
</dbReference>
<comment type="caution">
    <text evidence="4">The sequence shown here is derived from an EMBL/GenBank/DDBJ whole genome shotgun (WGS) entry which is preliminary data.</text>
</comment>
<dbReference type="CDD" id="cd11290">
    <property type="entry name" value="gelsolin_S1_like"/>
    <property type="match status" value="1"/>
</dbReference>
<dbReference type="GO" id="GO:0008154">
    <property type="term" value="P:actin polymerization or depolymerization"/>
    <property type="evidence" value="ECO:0007669"/>
    <property type="project" value="TreeGrafter"/>
</dbReference>
<accession>A0A0A2JRF4</accession>
<feature type="domain" description="Gelsolin-like" evidence="3">
    <location>
        <begin position="66"/>
        <end position="141"/>
    </location>
</feature>
<sequence>MAPHEGLVHPKEYDIKDSNVELIGSDLDHRVKYNSALTEPAWQNIGQAPGLTIWRIENFQVIPWPKEKTGQFYDGDSFIVLHTYKVGDDKLGHDIFFWLGSKTTQDEAGVAAYKTVELDEFLNGAAAQHREVQQHPSDEFLALFRNYSIRSGGVRSGFTHVEPEDRVEVTTLLRVFKHPGIARLDSLIVHEVEPTWKSLDENDVFVLDKGDKIWVWQGKKCSPMEKAKAAQVVNDMTQAKHVDVEVLSQLESRSKIFVDLLGGKEAAPSTLEAPRPGRFAKKGADESTRSRKLFRLSDASGNLSFDIVKDGGRVDRSDLDGNDVFLYDTGNRLWVWQGSGASASEKAMWLKVAQFYVRKIQESQESSEAYLTPISKVAQGHESPAFLKALEV</sequence>
<dbReference type="Gene3D" id="3.40.20.10">
    <property type="entry name" value="Severin"/>
    <property type="match status" value="3"/>
</dbReference>
<dbReference type="InterPro" id="IPR036180">
    <property type="entry name" value="Gelsolin-like_dom_sf"/>
</dbReference>
<dbReference type="STRING" id="27334.A0A0A2JRF4"/>
<dbReference type="PANTHER" id="PTHR11977">
    <property type="entry name" value="VILLIN"/>
    <property type="match status" value="1"/>
</dbReference>
<dbReference type="PRINTS" id="PR00597">
    <property type="entry name" value="GELSOLIN"/>
</dbReference>
<evidence type="ECO:0000256" key="1">
    <source>
        <dbReference type="ARBA" id="ARBA00004308"/>
    </source>
</evidence>
<dbReference type="GeneID" id="27676818"/>
<dbReference type="SUPFAM" id="SSF82754">
    <property type="entry name" value="C-terminal, gelsolin-like domain of Sec23/24"/>
    <property type="match status" value="1"/>
</dbReference>
<comment type="subcellular location">
    <subcellularLocation>
        <location evidence="1">Endomembrane system</location>
    </subcellularLocation>
</comment>
<dbReference type="SUPFAM" id="SSF55753">
    <property type="entry name" value="Actin depolymerizing proteins"/>
    <property type="match status" value="2"/>
</dbReference>
<evidence type="ECO:0000313" key="4">
    <source>
        <dbReference type="EMBL" id="KGO57994.1"/>
    </source>
</evidence>
<dbReference type="AlphaFoldDB" id="A0A0A2JRF4"/>
<dbReference type="InterPro" id="IPR029006">
    <property type="entry name" value="ADF-H/Gelsolin-like_dom_sf"/>
</dbReference>
<evidence type="ECO:0000256" key="2">
    <source>
        <dbReference type="ARBA" id="ARBA00023136"/>
    </source>
</evidence>
<feature type="domain" description="Gelsolin-like" evidence="3">
    <location>
        <begin position="190"/>
        <end position="237"/>
    </location>
</feature>
<dbReference type="GO" id="GO:0005737">
    <property type="term" value="C:cytoplasm"/>
    <property type="evidence" value="ECO:0007669"/>
    <property type="project" value="TreeGrafter"/>
</dbReference>
<keyword evidence="2" id="KW-0472">Membrane</keyword>
<proteinExistence type="predicted"/>
<dbReference type="SMART" id="SM00262">
    <property type="entry name" value="GEL"/>
    <property type="match status" value="3"/>
</dbReference>
<dbReference type="GO" id="GO:0012505">
    <property type="term" value="C:endomembrane system"/>
    <property type="evidence" value="ECO:0007669"/>
    <property type="project" value="UniProtKB-SubCell"/>
</dbReference>
<dbReference type="HOGENOM" id="CLU_002568_0_1_1"/>